<feature type="region of interest" description="Disordered" evidence="1">
    <location>
        <begin position="1"/>
        <end position="30"/>
    </location>
</feature>
<name>A0A0A0K3L1_CUCSA</name>
<accession>A0A0A0K3L1</accession>
<proteinExistence type="predicted"/>
<dbReference type="PANTHER" id="PTHR33974:SF2">
    <property type="entry name" value="VASCULAR-RELATED UNKNOWN PROTEIN 1"/>
    <property type="match status" value="1"/>
</dbReference>
<dbReference type="OrthoDB" id="779856at2759"/>
<keyword evidence="3" id="KW-1185">Reference proteome</keyword>
<protein>
    <submittedName>
        <fullName evidence="2">Uncharacterized protein</fullName>
    </submittedName>
</protein>
<dbReference type="EMBL" id="CM002928">
    <property type="protein sequence ID" value="KGN43534.1"/>
    <property type="molecule type" value="Genomic_DNA"/>
</dbReference>
<sequence length="188" mass="21530">MENNDHATLQADDSLPENSSAVRDEEQEESGWTDYLEDYFNSEFVERESSFLCSSIGSCSNWDDRNNISYPSYDINYNINIGNVNYDDFPKSNNLTFKKTRTQKIFEDDDSLQDTATSPIHSPKVVDLKVRTSQENQGFDDHITIFANSTGSGRQMGKYYSNKEKGVYSAEKKGLCLFPFSMLLNYHN</sequence>
<dbReference type="KEGG" id="csv:105436077"/>
<dbReference type="STRING" id="3659.A0A0A0K3L1"/>
<dbReference type="PANTHER" id="PTHR33974">
    <property type="entry name" value="VASCULAR-RELATED UNKNOWN PROTEIN 1-RELATED"/>
    <property type="match status" value="1"/>
</dbReference>
<gene>
    <name evidence="2" type="ORF">Csa_7G044250</name>
</gene>
<dbReference type="AlphaFoldDB" id="A0A0A0K3L1"/>
<organism evidence="2 3">
    <name type="scientific">Cucumis sativus</name>
    <name type="common">Cucumber</name>
    <dbReference type="NCBI Taxonomy" id="3659"/>
    <lineage>
        <taxon>Eukaryota</taxon>
        <taxon>Viridiplantae</taxon>
        <taxon>Streptophyta</taxon>
        <taxon>Embryophyta</taxon>
        <taxon>Tracheophyta</taxon>
        <taxon>Spermatophyta</taxon>
        <taxon>Magnoliopsida</taxon>
        <taxon>eudicotyledons</taxon>
        <taxon>Gunneridae</taxon>
        <taxon>Pentapetalae</taxon>
        <taxon>rosids</taxon>
        <taxon>fabids</taxon>
        <taxon>Cucurbitales</taxon>
        <taxon>Cucurbitaceae</taxon>
        <taxon>Benincaseae</taxon>
        <taxon>Cucumis</taxon>
    </lineage>
</organism>
<reference evidence="2 3" key="4">
    <citation type="journal article" date="2011" name="BMC Genomics">
        <title>RNA-Seq improves annotation of protein-coding genes in the cucumber genome.</title>
        <authorList>
            <person name="Li Z."/>
            <person name="Zhang Z."/>
            <person name="Yan P."/>
            <person name="Huang S."/>
            <person name="Fei Z."/>
            <person name="Lin K."/>
        </authorList>
    </citation>
    <scope>NUCLEOTIDE SEQUENCE [LARGE SCALE GENOMIC DNA]</scope>
    <source>
        <strain evidence="3">cv. 9930</strain>
    </source>
</reference>
<evidence type="ECO:0000313" key="3">
    <source>
        <dbReference type="Proteomes" id="UP000029981"/>
    </source>
</evidence>
<dbReference type="Proteomes" id="UP000029981">
    <property type="component" value="Chromosome 7"/>
</dbReference>
<dbReference type="GO" id="GO:0010089">
    <property type="term" value="P:xylem development"/>
    <property type="evidence" value="ECO:0007669"/>
    <property type="project" value="InterPro"/>
</dbReference>
<dbReference type="Gramene" id="KGN43534">
    <property type="protein sequence ID" value="KGN43534"/>
    <property type="gene ID" value="Csa_7G044250"/>
</dbReference>
<reference evidence="2 3" key="2">
    <citation type="journal article" date="2009" name="PLoS ONE">
        <title>An integrated genetic and cytogenetic map of the cucumber genome.</title>
        <authorList>
            <person name="Ren Y."/>
            <person name="Zhang Z."/>
            <person name="Liu J."/>
            <person name="Staub J.E."/>
            <person name="Han Y."/>
            <person name="Cheng Z."/>
            <person name="Li X."/>
            <person name="Lu J."/>
            <person name="Miao H."/>
            <person name="Kang H."/>
            <person name="Xie B."/>
            <person name="Gu X."/>
            <person name="Wang X."/>
            <person name="Du Y."/>
            <person name="Jin W."/>
            <person name="Huang S."/>
        </authorList>
    </citation>
    <scope>NUCLEOTIDE SEQUENCE [LARGE SCALE GENOMIC DNA]</scope>
    <source>
        <strain evidence="3">cv. 9930</strain>
    </source>
</reference>
<dbReference type="InterPro" id="IPR039280">
    <property type="entry name" value="VUP"/>
</dbReference>
<reference evidence="2 3" key="1">
    <citation type="journal article" date="2009" name="Nat. Genet.">
        <title>The genome of the cucumber, Cucumis sativus L.</title>
        <authorList>
            <person name="Huang S."/>
            <person name="Li R."/>
            <person name="Zhang Z."/>
            <person name="Li L."/>
            <person name="Gu X."/>
            <person name="Fan W."/>
            <person name="Lucas W.J."/>
            <person name="Wang X."/>
            <person name="Xie B."/>
            <person name="Ni P."/>
            <person name="Ren Y."/>
            <person name="Zhu H."/>
            <person name="Li J."/>
            <person name="Lin K."/>
            <person name="Jin W."/>
            <person name="Fei Z."/>
            <person name="Li G."/>
            <person name="Staub J."/>
            <person name="Kilian A."/>
            <person name="van der Vossen E.A."/>
            <person name="Wu Y."/>
            <person name="Guo J."/>
            <person name="He J."/>
            <person name="Jia Z."/>
            <person name="Ren Y."/>
            <person name="Tian G."/>
            <person name="Lu Y."/>
            <person name="Ruan J."/>
            <person name="Qian W."/>
            <person name="Wang M."/>
            <person name="Huang Q."/>
            <person name="Li B."/>
            <person name="Xuan Z."/>
            <person name="Cao J."/>
            <person name="Asan"/>
            <person name="Wu Z."/>
            <person name="Zhang J."/>
            <person name="Cai Q."/>
            <person name="Bai Y."/>
            <person name="Zhao B."/>
            <person name="Han Y."/>
            <person name="Li Y."/>
            <person name="Li X."/>
            <person name="Wang S."/>
            <person name="Shi Q."/>
            <person name="Liu S."/>
            <person name="Cho W.K."/>
            <person name="Kim J.Y."/>
            <person name="Xu Y."/>
            <person name="Heller-Uszynska K."/>
            <person name="Miao H."/>
            <person name="Cheng Z."/>
            <person name="Zhang S."/>
            <person name="Wu J."/>
            <person name="Yang Y."/>
            <person name="Kang H."/>
            <person name="Li M."/>
            <person name="Liang H."/>
            <person name="Ren X."/>
            <person name="Shi Z."/>
            <person name="Wen M."/>
            <person name="Jian M."/>
            <person name="Yang H."/>
            <person name="Zhang G."/>
            <person name="Yang Z."/>
            <person name="Chen R."/>
            <person name="Liu S."/>
            <person name="Li J."/>
            <person name="Ma L."/>
            <person name="Liu H."/>
            <person name="Zhou Y."/>
            <person name="Zhao J."/>
            <person name="Fang X."/>
            <person name="Li G."/>
            <person name="Fang L."/>
            <person name="Li Y."/>
            <person name="Liu D."/>
            <person name="Zheng H."/>
            <person name="Zhang Y."/>
            <person name="Qin N."/>
            <person name="Li Z."/>
            <person name="Yang G."/>
            <person name="Yang S."/>
            <person name="Bolund L."/>
            <person name="Kristiansen K."/>
            <person name="Zheng H."/>
            <person name="Li S."/>
            <person name="Zhang X."/>
            <person name="Yang H."/>
            <person name="Wang J."/>
            <person name="Sun R."/>
            <person name="Zhang B."/>
            <person name="Jiang S."/>
            <person name="Wang J."/>
            <person name="Du Y."/>
            <person name="Li S."/>
        </authorList>
    </citation>
    <scope>NUCLEOTIDE SEQUENCE [LARGE SCALE GENOMIC DNA]</scope>
    <source>
        <strain evidence="3">cv. 9930</strain>
    </source>
</reference>
<evidence type="ECO:0000313" key="2">
    <source>
        <dbReference type="EMBL" id="KGN43534.1"/>
    </source>
</evidence>
<reference evidence="2 3" key="3">
    <citation type="journal article" date="2010" name="BMC Genomics">
        <title>Transcriptome sequencing and comparative analysis of cucumber flowers with different sex types.</title>
        <authorList>
            <person name="Guo S."/>
            <person name="Zheng Y."/>
            <person name="Joung J.G."/>
            <person name="Liu S."/>
            <person name="Zhang Z."/>
            <person name="Crasta O.R."/>
            <person name="Sobral B.W."/>
            <person name="Xu Y."/>
            <person name="Huang S."/>
            <person name="Fei Z."/>
        </authorList>
    </citation>
    <scope>NUCLEOTIDE SEQUENCE [LARGE SCALE GENOMIC DNA]</scope>
    <source>
        <strain evidence="3">cv. 9930</strain>
    </source>
</reference>
<evidence type="ECO:0000256" key="1">
    <source>
        <dbReference type="SAM" id="MobiDB-lite"/>
    </source>
</evidence>